<dbReference type="OrthoDB" id="29853at2759"/>
<sequence>MAFFLLSLLSLTPSFPNLQKCNRFLSTTMERIKLLRSRRESQLQQLLIDVAKLLQLRKMEKAETLIGRICKELSLLLAYLKISEYCECVKINLGEISHKEICPPELQEPVAGLCFAASFCADLPELLEIREIFTSRFGRSYVTAAQELGPGCHVNRQFSRCLSVRDVPNHIKRELLDEIIDSYKLKNSNELRSWKQEEKKDEDGVNDDIKEIQVVEDAHEYQSGTLLTTNSRDFGSLSDVSPSSSPPRRPPPLPPQCCIKNAQTLSVPPSRAPPTPIFALSMARTLYMKISDERAEVHAAVPAASSEQVQYNENYIGSHIHPNLPTYEEIVANFTAMKNHSRSQRLRHSSAR</sequence>
<keyword evidence="3" id="KW-0732">Signal</keyword>
<feature type="chain" id="PRO_5035939497" description="IST1-like protein" evidence="3">
    <location>
        <begin position="17"/>
        <end position="352"/>
    </location>
</feature>
<evidence type="ECO:0000256" key="3">
    <source>
        <dbReference type="SAM" id="SignalP"/>
    </source>
</evidence>
<evidence type="ECO:0000313" key="5">
    <source>
        <dbReference type="Proteomes" id="UP000825935"/>
    </source>
</evidence>
<dbReference type="Gene3D" id="1.20.1260.60">
    <property type="entry name" value="Vacuolar protein sorting-associated protein Ist1"/>
    <property type="match status" value="1"/>
</dbReference>
<dbReference type="PANTHER" id="PTHR12161:SF44">
    <property type="entry name" value="REGULATOR OF VPS4 ACTIVITY IN THE MVB PATHWAY PROTEIN"/>
    <property type="match status" value="1"/>
</dbReference>
<evidence type="ECO:0000313" key="4">
    <source>
        <dbReference type="EMBL" id="KAH7366199.1"/>
    </source>
</evidence>
<dbReference type="Proteomes" id="UP000825935">
    <property type="component" value="Chromosome 18"/>
</dbReference>
<protein>
    <recommendedName>
        <fullName evidence="6">IST1-like protein</fullName>
    </recommendedName>
</protein>
<reference evidence="4" key="1">
    <citation type="submission" date="2021-08" db="EMBL/GenBank/DDBJ databases">
        <title>WGS assembly of Ceratopteris richardii.</title>
        <authorList>
            <person name="Marchant D.B."/>
            <person name="Chen G."/>
            <person name="Jenkins J."/>
            <person name="Shu S."/>
            <person name="Leebens-Mack J."/>
            <person name="Grimwood J."/>
            <person name="Schmutz J."/>
            <person name="Soltis P."/>
            <person name="Soltis D."/>
            <person name="Chen Z.-H."/>
        </authorList>
    </citation>
    <scope>NUCLEOTIDE SEQUENCE</scope>
    <source>
        <strain evidence="4">Whitten #5841</strain>
        <tissue evidence="4">Leaf</tissue>
    </source>
</reference>
<dbReference type="OMA" id="QMEQNDA"/>
<dbReference type="InterPro" id="IPR005061">
    <property type="entry name" value="Ist1"/>
</dbReference>
<dbReference type="Pfam" id="PF03398">
    <property type="entry name" value="Ist1"/>
    <property type="match status" value="1"/>
</dbReference>
<name>A0A8T2SU83_CERRI</name>
<keyword evidence="5" id="KW-1185">Reference proteome</keyword>
<feature type="region of interest" description="Disordered" evidence="2">
    <location>
        <begin position="226"/>
        <end position="254"/>
    </location>
</feature>
<evidence type="ECO:0008006" key="6">
    <source>
        <dbReference type="Google" id="ProtNLM"/>
    </source>
</evidence>
<feature type="compositionally biased region" description="Pro residues" evidence="2">
    <location>
        <begin position="244"/>
        <end position="254"/>
    </location>
</feature>
<dbReference type="InterPro" id="IPR042277">
    <property type="entry name" value="IST1-like"/>
</dbReference>
<dbReference type="EMBL" id="CM035423">
    <property type="protein sequence ID" value="KAH7366199.1"/>
    <property type="molecule type" value="Genomic_DNA"/>
</dbReference>
<feature type="signal peptide" evidence="3">
    <location>
        <begin position="1"/>
        <end position="16"/>
    </location>
</feature>
<accession>A0A8T2SU83</accession>
<dbReference type="PANTHER" id="PTHR12161">
    <property type="entry name" value="IST1 FAMILY MEMBER"/>
    <property type="match status" value="1"/>
</dbReference>
<comment type="caution">
    <text evidence="4">The sequence shown here is derived from an EMBL/GenBank/DDBJ whole genome shotgun (WGS) entry which is preliminary data.</text>
</comment>
<evidence type="ECO:0000256" key="1">
    <source>
        <dbReference type="ARBA" id="ARBA00005536"/>
    </source>
</evidence>
<dbReference type="GO" id="GO:0015031">
    <property type="term" value="P:protein transport"/>
    <property type="evidence" value="ECO:0007669"/>
    <property type="project" value="InterPro"/>
</dbReference>
<dbReference type="AlphaFoldDB" id="A0A8T2SU83"/>
<proteinExistence type="inferred from homology"/>
<gene>
    <name evidence="4" type="ORF">KP509_18G067000</name>
</gene>
<comment type="similarity">
    <text evidence="1">Belongs to the IST1 family.</text>
</comment>
<evidence type="ECO:0000256" key="2">
    <source>
        <dbReference type="SAM" id="MobiDB-lite"/>
    </source>
</evidence>
<organism evidence="4 5">
    <name type="scientific">Ceratopteris richardii</name>
    <name type="common">Triangle waterfern</name>
    <dbReference type="NCBI Taxonomy" id="49495"/>
    <lineage>
        <taxon>Eukaryota</taxon>
        <taxon>Viridiplantae</taxon>
        <taxon>Streptophyta</taxon>
        <taxon>Embryophyta</taxon>
        <taxon>Tracheophyta</taxon>
        <taxon>Polypodiopsida</taxon>
        <taxon>Polypodiidae</taxon>
        <taxon>Polypodiales</taxon>
        <taxon>Pteridineae</taxon>
        <taxon>Pteridaceae</taxon>
        <taxon>Parkerioideae</taxon>
        <taxon>Ceratopteris</taxon>
    </lineage>
</organism>